<evidence type="ECO:0000259" key="7">
    <source>
        <dbReference type="PROSITE" id="PS50905"/>
    </source>
</evidence>
<keyword evidence="6" id="KW-0732">Signal</keyword>
<reference evidence="8" key="1">
    <citation type="submission" date="2017-10" db="EMBL/GenBank/DDBJ databases">
        <title>Transcriptome Assembly of Sugarcane Aphid Adults.</title>
        <authorList>
            <person name="Scully E.D."/>
            <person name="Palmer N.A."/>
            <person name="Geib S.M."/>
            <person name="Sarath G."/>
            <person name="Sattler S.E."/>
        </authorList>
    </citation>
    <scope>NUCLEOTIDE SEQUENCE</scope>
    <source>
        <tissue evidence="8">Whole body</tissue>
    </source>
</reference>
<dbReference type="GO" id="GO:0008198">
    <property type="term" value="F:ferrous iron binding"/>
    <property type="evidence" value="ECO:0007669"/>
    <property type="project" value="TreeGrafter"/>
</dbReference>
<dbReference type="InterPro" id="IPR012347">
    <property type="entry name" value="Ferritin-like"/>
</dbReference>
<comment type="function">
    <text evidence="5">Stores iron in a soluble, non-toxic, readily available form. Important for iron homeostasis. Iron is taken up in the ferrous form and deposited as ferric hydroxides after oxidation.</text>
</comment>
<evidence type="ECO:0000256" key="5">
    <source>
        <dbReference type="RuleBase" id="RU361145"/>
    </source>
</evidence>
<evidence type="ECO:0000313" key="8">
    <source>
        <dbReference type="EMBL" id="MBW19641.1"/>
    </source>
</evidence>
<evidence type="ECO:0000256" key="3">
    <source>
        <dbReference type="ARBA" id="ARBA00022723"/>
    </source>
</evidence>
<proteinExistence type="inferred from homology"/>
<accession>A0A2H8U0S9</accession>
<dbReference type="Pfam" id="PF00210">
    <property type="entry name" value="Ferritin"/>
    <property type="match status" value="1"/>
</dbReference>
<evidence type="ECO:0000256" key="6">
    <source>
        <dbReference type="SAM" id="SignalP"/>
    </source>
</evidence>
<dbReference type="CDD" id="cd01056">
    <property type="entry name" value="Euk_Ferritin"/>
    <property type="match status" value="1"/>
</dbReference>
<dbReference type="GO" id="GO:0008199">
    <property type="term" value="F:ferric iron binding"/>
    <property type="evidence" value="ECO:0007669"/>
    <property type="project" value="InterPro"/>
</dbReference>
<dbReference type="InterPro" id="IPR008331">
    <property type="entry name" value="Ferritin_DPS_dom"/>
</dbReference>
<feature type="signal peptide" evidence="6">
    <location>
        <begin position="1"/>
        <end position="21"/>
    </location>
</feature>
<dbReference type="PANTHER" id="PTHR11431:SF51">
    <property type="entry name" value="FERRITIN"/>
    <property type="match status" value="1"/>
</dbReference>
<dbReference type="AlphaFoldDB" id="A0A2H8U0S9"/>
<evidence type="ECO:0000256" key="4">
    <source>
        <dbReference type="ARBA" id="ARBA00023004"/>
    </source>
</evidence>
<keyword evidence="4 5" id="KW-0408">Iron</keyword>
<organism evidence="8">
    <name type="scientific">Melanaphis sacchari</name>
    <dbReference type="NCBI Taxonomy" id="742174"/>
    <lineage>
        <taxon>Eukaryota</taxon>
        <taxon>Metazoa</taxon>
        <taxon>Ecdysozoa</taxon>
        <taxon>Arthropoda</taxon>
        <taxon>Hexapoda</taxon>
        <taxon>Insecta</taxon>
        <taxon>Pterygota</taxon>
        <taxon>Neoptera</taxon>
        <taxon>Paraneoptera</taxon>
        <taxon>Hemiptera</taxon>
        <taxon>Sternorrhyncha</taxon>
        <taxon>Aphidomorpha</taxon>
        <taxon>Aphidoidea</taxon>
        <taxon>Aphididae</taxon>
        <taxon>Aphidini</taxon>
        <taxon>Melanaphis</taxon>
    </lineage>
</organism>
<feature type="chain" id="PRO_5014173359" description="Ferritin" evidence="6">
    <location>
        <begin position="22"/>
        <end position="224"/>
    </location>
</feature>
<dbReference type="InterPro" id="IPR009078">
    <property type="entry name" value="Ferritin-like_SF"/>
</dbReference>
<dbReference type="OrthoDB" id="6363126at2759"/>
<keyword evidence="3 5" id="KW-0479">Metal-binding</keyword>
<dbReference type="GO" id="GO:0006826">
    <property type="term" value="P:iron ion transport"/>
    <property type="evidence" value="ECO:0007669"/>
    <property type="project" value="InterPro"/>
</dbReference>
<keyword evidence="2 5" id="KW-0409">Iron storage</keyword>
<dbReference type="GO" id="GO:0005737">
    <property type="term" value="C:cytoplasm"/>
    <property type="evidence" value="ECO:0007669"/>
    <property type="project" value="TreeGrafter"/>
</dbReference>
<dbReference type="PROSITE" id="PS50905">
    <property type="entry name" value="FERRITIN_LIKE"/>
    <property type="match status" value="1"/>
</dbReference>
<name>A0A2H8U0S9_9HEMI</name>
<dbReference type="GO" id="GO:0006879">
    <property type="term" value="P:intracellular iron ion homeostasis"/>
    <property type="evidence" value="ECO:0007669"/>
    <property type="project" value="UniProtKB-KW"/>
</dbReference>
<feature type="domain" description="Ferritin-like diiron" evidence="7">
    <location>
        <begin position="48"/>
        <end position="203"/>
    </location>
</feature>
<sequence>MSIKLFAICVTTIFCVGYVAGEYCYNDVIGACSPVGGEVQNCNSRYGAFKGDELLTNVQSYANTHILRSFQYLLMSSHFGNFEKNRGGFEKLYKKLSDNTWEKAIDLVKFMSKRGGHMNFRARKDEKNEKQIDFEMYELGSMAKALDMQKGLAEEAHYIHAEVTRRKEHDPEVASYFENNFVHQHSDIIRTLSGHTNDLKQLIANQPDPSLSLYLFDEYLQKTL</sequence>
<protein>
    <recommendedName>
        <fullName evidence="5">Ferritin</fullName>
    </recommendedName>
</protein>
<dbReference type="SUPFAM" id="SSF47240">
    <property type="entry name" value="Ferritin-like"/>
    <property type="match status" value="1"/>
</dbReference>
<gene>
    <name evidence="8" type="primary">FRIL</name>
</gene>
<dbReference type="InterPro" id="IPR009040">
    <property type="entry name" value="Ferritin-like_diiron"/>
</dbReference>
<dbReference type="InterPro" id="IPR001519">
    <property type="entry name" value="Ferritin"/>
</dbReference>
<evidence type="ECO:0000256" key="2">
    <source>
        <dbReference type="ARBA" id="ARBA00022434"/>
    </source>
</evidence>
<evidence type="ECO:0000256" key="1">
    <source>
        <dbReference type="ARBA" id="ARBA00007513"/>
    </source>
</evidence>
<dbReference type="Gene3D" id="1.20.1260.10">
    <property type="match status" value="1"/>
</dbReference>
<dbReference type="EMBL" id="GFXV01007836">
    <property type="protein sequence ID" value="MBW19641.1"/>
    <property type="molecule type" value="Transcribed_RNA"/>
</dbReference>
<dbReference type="PANTHER" id="PTHR11431">
    <property type="entry name" value="FERRITIN"/>
    <property type="match status" value="1"/>
</dbReference>
<comment type="similarity">
    <text evidence="1 5">Belongs to the ferritin family.</text>
</comment>